<evidence type="ECO:0000313" key="1">
    <source>
        <dbReference type="Proteomes" id="UP000050795"/>
    </source>
</evidence>
<dbReference type="Proteomes" id="UP000050795">
    <property type="component" value="Unassembled WGS sequence"/>
</dbReference>
<keyword evidence="1" id="KW-1185">Reference proteome</keyword>
<dbReference type="WBParaSite" id="TREG1_2560.1">
    <property type="protein sequence ID" value="TREG1_2560.1"/>
    <property type="gene ID" value="TREG1_2560"/>
</dbReference>
<protein>
    <submittedName>
        <fullName evidence="2">Uncharacterized protein</fullName>
    </submittedName>
</protein>
<reference evidence="1" key="1">
    <citation type="submission" date="2022-06" db="EMBL/GenBank/DDBJ databases">
        <authorList>
            <person name="Berger JAMES D."/>
            <person name="Berger JAMES D."/>
        </authorList>
    </citation>
    <scope>NUCLEOTIDE SEQUENCE [LARGE SCALE GENOMIC DNA]</scope>
</reference>
<reference evidence="2" key="2">
    <citation type="submission" date="2023-11" db="UniProtKB">
        <authorList>
            <consortium name="WormBaseParasite"/>
        </authorList>
    </citation>
    <scope>IDENTIFICATION</scope>
</reference>
<dbReference type="AlphaFoldDB" id="A0AA85JKH5"/>
<name>A0AA85JKH5_TRIRE</name>
<sequence length="104" mass="12280">MFFIIIKVLPMMHTSLIHTTVTKLCKSLSCHLRRQFLSLLPSPEYRPFRMTMNKLSIPFTVRFFTILPKLNIQTVITAIEQDIIYLRRNRTQLIPSFLESKSHS</sequence>
<evidence type="ECO:0000313" key="2">
    <source>
        <dbReference type="WBParaSite" id="TREG1_2560.1"/>
    </source>
</evidence>
<accession>A0AA85JKH5</accession>
<organism evidence="1 2">
    <name type="scientific">Trichobilharzia regenti</name>
    <name type="common">Nasal bird schistosome</name>
    <dbReference type="NCBI Taxonomy" id="157069"/>
    <lineage>
        <taxon>Eukaryota</taxon>
        <taxon>Metazoa</taxon>
        <taxon>Spiralia</taxon>
        <taxon>Lophotrochozoa</taxon>
        <taxon>Platyhelminthes</taxon>
        <taxon>Trematoda</taxon>
        <taxon>Digenea</taxon>
        <taxon>Strigeidida</taxon>
        <taxon>Schistosomatoidea</taxon>
        <taxon>Schistosomatidae</taxon>
        <taxon>Trichobilharzia</taxon>
    </lineage>
</organism>
<proteinExistence type="predicted"/>